<dbReference type="Proteomes" id="UP001465153">
    <property type="component" value="Unassembled WGS sequence"/>
</dbReference>
<gene>
    <name evidence="7" type="ORF">NBRC116591_37800</name>
</gene>
<dbReference type="InterPro" id="IPR015422">
    <property type="entry name" value="PyrdxlP-dep_Trfase_small"/>
</dbReference>
<dbReference type="InterPro" id="IPR050103">
    <property type="entry name" value="Class-III_PLP-dep_AT"/>
</dbReference>
<comment type="caution">
    <text evidence="7">The sequence shown here is derived from an EMBL/GenBank/DDBJ whole genome shotgun (WGS) entry which is preliminary data.</text>
</comment>
<dbReference type="PANTHER" id="PTHR11986">
    <property type="entry name" value="AMINOTRANSFERASE CLASS III"/>
    <property type="match status" value="1"/>
</dbReference>
<dbReference type="NCBIfam" id="NF002325">
    <property type="entry name" value="PRK01278.1"/>
    <property type="match status" value="1"/>
</dbReference>
<name>A0ABQ0AE77_9GAMM</name>
<dbReference type="InterPro" id="IPR004636">
    <property type="entry name" value="AcOrn/SuccOrn_fam"/>
</dbReference>
<reference evidence="7 8" key="1">
    <citation type="submission" date="2024-04" db="EMBL/GenBank/DDBJ databases">
        <title>Draft genome sequence of Sessilibacter corallicola NBRC 116591.</title>
        <authorList>
            <person name="Miyakawa T."/>
            <person name="Kusuya Y."/>
            <person name="Miura T."/>
        </authorList>
    </citation>
    <scope>NUCLEOTIDE SEQUENCE [LARGE SCALE GENOMIC DNA]</scope>
    <source>
        <strain evidence="7 8">KU-00831-HH</strain>
    </source>
</reference>
<evidence type="ECO:0000256" key="6">
    <source>
        <dbReference type="SAM" id="MobiDB-lite"/>
    </source>
</evidence>
<evidence type="ECO:0000313" key="8">
    <source>
        <dbReference type="Proteomes" id="UP001465153"/>
    </source>
</evidence>
<dbReference type="RefSeq" id="WP_353304337.1">
    <property type="nucleotide sequence ID" value="NZ_BAABWN010000017.1"/>
</dbReference>
<evidence type="ECO:0000256" key="1">
    <source>
        <dbReference type="ARBA" id="ARBA00001933"/>
    </source>
</evidence>
<keyword evidence="4 5" id="KW-0663">Pyridoxal phosphate</keyword>
<sequence>MTTSYYNHSKASTDSESIQEARSHLWPTYAPPDSPVFSHGKGTELYAEDGQVYLDFISGIAVTNLGHCHPELVKVVQEQAEKLWHLSNISRIPQAETLSKKLCDASFADAVFFSNSGAEAVEAGIKAIRGYHAKKNQKYKNRIIGFRGSFHGRTLGTIAAAGNPAHCQNFVPTDTGFDQAEWGNLSQLEDAITEKTAGILIEPIQGEGGIRPVEQEFLTALRELCNRNDLLLMFDEVQCGMGRSGYLFAHQKYNIQPDILASAKGLGGGFPVGACLATREVSDAMSIGTHGSTFGGNPLAMAVANKVLDIVLAEDFLPSVIEKSEKFKRLLDSLCARYPTVVANVYGEGLMLGVECVLPNTEILSLLRDGNLLVGKAGGNMIRLLPPLTVSEEEIDRAVLIMEECFKKASDGEQHLQESLSTANSQFHSAENGGSQK</sequence>
<comment type="cofactor">
    <cofactor evidence="1">
        <name>pyridoxal 5'-phosphate</name>
        <dbReference type="ChEBI" id="CHEBI:597326"/>
    </cofactor>
</comment>
<comment type="similarity">
    <text evidence="5">Belongs to the class-III pyridoxal-phosphate-dependent aminotransferase family.</text>
</comment>
<dbReference type="CDD" id="cd00610">
    <property type="entry name" value="OAT_like"/>
    <property type="match status" value="1"/>
</dbReference>
<dbReference type="InterPro" id="IPR015424">
    <property type="entry name" value="PyrdxlP-dep_Trfase"/>
</dbReference>
<dbReference type="Gene3D" id="3.90.1150.10">
    <property type="entry name" value="Aspartate Aminotransferase, domain 1"/>
    <property type="match status" value="1"/>
</dbReference>
<evidence type="ECO:0000256" key="4">
    <source>
        <dbReference type="ARBA" id="ARBA00022898"/>
    </source>
</evidence>
<evidence type="ECO:0000256" key="2">
    <source>
        <dbReference type="ARBA" id="ARBA00022576"/>
    </source>
</evidence>
<keyword evidence="8" id="KW-1185">Reference proteome</keyword>
<keyword evidence="3" id="KW-0808">Transferase</keyword>
<dbReference type="PROSITE" id="PS00600">
    <property type="entry name" value="AA_TRANSFER_CLASS_3"/>
    <property type="match status" value="1"/>
</dbReference>
<dbReference type="Gene3D" id="3.40.640.10">
    <property type="entry name" value="Type I PLP-dependent aspartate aminotransferase-like (Major domain)"/>
    <property type="match status" value="1"/>
</dbReference>
<keyword evidence="2 7" id="KW-0032">Aminotransferase</keyword>
<dbReference type="EMBL" id="BAABWN010000017">
    <property type="protein sequence ID" value="GAA6169968.1"/>
    <property type="molecule type" value="Genomic_DNA"/>
</dbReference>
<evidence type="ECO:0000313" key="7">
    <source>
        <dbReference type="EMBL" id="GAA6169968.1"/>
    </source>
</evidence>
<dbReference type="SUPFAM" id="SSF53383">
    <property type="entry name" value="PLP-dependent transferases"/>
    <property type="match status" value="1"/>
</dbReference>
<evidence type="ECO:0000256" key="3">
    <source>
        <dbReference type="ARBA" id="ARBA00022679"/>
    </source>
</evidence>
<dbReference type="Pfam" id="PF00202">
    <property type="entry name" value="Aminotran_3"/>
    <property type="match status" value="1"/>
</dbReference>
<dbReference type="InterPro" id="IPR049704">
    <property type="entry name" value="Aminotrans_3_PPA_site"/>
</dbReference>
<dbReference type="PIRSF" id="PIRSF000521">
    <property type="entry name" value="Transaminase_4ab_Lys_Orn"/>
    <property type="match status" value="1"/>
</dbReference>
<organism evidence="7 8">
    <name type="scientific">Sessilibacter corallicola</name>
    <dbReference type="NCBI Taxonomy" id="2904075"/>
    <lineage>
        <taxon>Bacteria</taxon>
        <taxon>Pseudomonadati</taxon>
        <taxon>Pseudomonadota</taxon>
        <taxon>Gammaproteobacteria</taxon>
        <taxon>Cellvibrionales</taxon>
        <taxon>Cellvibrionaceae</taxon>
        <taxon>Sessilibacter</taxon>
    </lineage>
</organism>
<dbReference type="NCBIfam" id="TIGR00707">
    <property type="entry name" value="argD"/>
    <property type="match status" value="1"/>
</dbReference>
<dbReference type="InterPro" id="IPR005814">
    <property type="entry name" value="Aminotrans_3"/>
</dbReference>
<feature type="region of interest" description="Disordered" evidence="6">
    <location>
        <begin position="417"/>
        <end position="437"/>
    </location>
</feature>
<evidence type="ECO:0000256" key="5">
    <source>
        <dbReference type="RuleBase" id="RU003560"/>
    </source>
</evidence>
<proteinExistence type="inferred from homology"/>
<protein>
    <submittedName>
        <fullName evidence="7">Aspartate aminotransferase family protein</fullName>
    </submittedName>
</protein>
<dbReference type="InterPro" id="IPR015421">
    <property type="entry name" value="PyrdxlP-dep_Trfase_major"/>
</dbReference>
<dbReference type="GO" id="GO:0008483">
    <property type="term" value="F:transaminase activity"/>
    <property type="evidence" value="ECO:0007669"/>
    <property type="project" value="UniProtKB-KW"/>
</dbReference>
<dbReference type="PANTHER" id="PTHR11986:SF113">
    <property type="entry name" value="SUCCINYLORNITHINE TRANSAMINASE"/>
    <property type="match status" value="1"/>
</dbReference>
<accession>A0ABQ0AE77</accession>